<evidence type="ECO:0000256" key="1">
    <source>
        <dbReference type="SAM" id="MobiDB-lite"/>
    </source>
</evidence>
<feature type="signal peptide" evidence="2">
    <location>
        <begin position="1"/>
        <end position="18"/>
    </location>
</feature>
<sequence>MRLTAIFLILAIVVCVMIQDSEQFFHRGWYGRRGYGRRRCRTTTTSSTTSTTTSAQNGRRRREIINTTPFSVEPREFKMQLY</sequence>
<gene>
    <name evidence="3" type="ORF">PUN28_015393</name>
</gene>
<dbReference type="EMBL" id="JADYXP020000017">
    <property type="protein sequence ID" value="KAL0106822.1"/>
    <property type="molecule type" value="Genomic_DNA"/>
</dbReference>
<comment type="caution">
    <text evidence="3">The sequence shown here is derived from an EMBL/GenBank/DDBJ whole genome shotgun (WGS) entry which is preliminary data.</text>
</comment>
<proteinExistence type="predicted"/>
<dbReference type="Proteomes" id="UP001430953">
    <property type="component" value="Unassembled WGS sequence"/>
</dbReference>
<protein>
    <submittedName>
        <fullName evidence="3">Uncharacterized protein</fullName>
    </submittedName>
</protein>
<accession>A0AAW2EY27</accession>
<keyword evidence="4" id="KW-1185">Reference proteome</keyword>
<organism evidence="3 4">
    <name type="scientific">Cardiocondyla obscurior</name>
    <dbReference type="NCBI Taxonomy" id="286306"/>
    <lineage>
        <taxon>Eukaryota</taxon>
        <taxon>Metazoa</taxon>
        <taxon>Ecdysozoa</taxon>
        <taxon>Arthropoda</taxon>
        <taxon>Hexapoda</taxon>
        <taxon>Insecta</taxon>
        <taxon>Pterygota</taxon>
        <taxon>Neoptera</taxon>
        <taxon>Endopterygota</taxon>
        <taxon>Hymenoptera</taxon>
        <taxon>Apocrita</taxon>
        <taxon>Aculeata</taxon>
        <taxon>Formicoidea</taxon>
        <taxon>Formicidae</taxon>
        <taxon>Myrmicinae</taxon>
        <taxon>Cardiocondyla</taxon>
    </lineage>
</organism>
<dbReference type="AlphaFoldDB" id="A0AAW2EY27"/>
<evidence type="ECO:0000313" key="4">
    <source>
        <dbReference type="Proteomes" id="UP001430953"/>
    </source>
</evidence>
<keyword evidence="2" id="KW-0732">Signal</keyword>
<evidence type="ECO:0000313" key="3">
    <source>
        <dbReference type="EMBL" id="KAL0106822.1"/>
    </source>
</evidence>
<feature type="compositionally biased region" description="Low complexity" evidence="1">
    <location>
        <begin position="42"/>
        <end position="54"/>
    </location>
</feature>
<feature type="chain" id="PRO_5043677134" evidence="2">
    <location>
        <begin position="19"/>
        <end position="82"/>
    </location>
</feature>
<name>A0AAW2EY27_9HYME</name>
<reference evidence="3 4" key="1">
    <citation type="submission" date="2023-03" db="EMBL/GenBank/DDBJ databases">
        <title>High recombination rates correlate with genetic variation in Cardiocondyla obscurior ants.</title>
        <authorList>
            <person name="Errbii M."/>
        </authorList>
    </citation>
    <scope>NUCLEOTIDE SEQUENCE [LARGE SCALE GENOMIC DNA]</scope>
    <source>
        <strain evidence="3">Alpha-2009</strain>
        <tissue evidence="3">Whole body</tissue>
    </source>
</reference>
<evidence type="ECO:0000256" key="2">
    <source>
        <dbReference type="SAM" id="SignalP"/>
    </source>
</evidence>
<feature type="region of interest" description="Disordered" evidence="1">
    <location>
        <begin position="40"/>
        <end position="64"/>
    </location>
</feature>